<name>A0A8I1BKL4_9GAMM</name>
<reference evidence="2" key="1">
    <citation type="submission" date="2020-11" db="EMBL/GenBank/DDBJ databases">
        <title>Enhanced detection system for hospital associated transmission using whole genome sequencing surveillance.</title>
        <authorList>
            <person name="Harrison L.H."/>
            <person name="Van Tyne D."/>
            <person name="Marsh J.W."/>
            <person name="Griffith M.P."/>
            <person name="Snyder D.J."/>
            <person name="Cooper V.S."/>
            <person name="Mustapha M."/>
        </authorList>
    </citation>
    <scope>NUCLEOTIDE SEQUENCE</scope>
    <source>
        <strain evidence="2">PR00070</strain>
    </source>
</reference>
<evidence type="ECO:0000313" key="3">
    <source>
        <dbReference type="Proteomes" id="UP000612266"/>
    </source>
</evidence>
<comment type="caution">
    <text evidence="2">The sequence shown here is derived from an EMBL/GenBank/DDBJ whole genome shotgun (WGS) entry which is preliminary data.</text>
</comment>
<evidence type="ECO:0000256" key="1">
    <source>
        <dbReference type="SAM" id="SignalP"/>
    </source>
</evidence>
<proteinExistence type="predicted"/>
<feature type="signal peptide" evidence="1">
    <location>
        <begin position="1"/>
        <end position="21"/>
    </location>
</feature>
<feature type="chain" id="PRO_5034024779" evidence="1">
    <location>
        <begin position="22"/>
        <end position="152"/>
    </location>
</feature>
<accession>A0A8I1BKL4</accession>
<sequence length="152" mass="16728">MNKIKSIFAMSLLAVSTFSLAEEQQRQRYASITHTSSNFINQGYCGYSFTLDNGGNHMVLDHAEFGALELTLRMKDGKGKVLGDTILEVEPFGDSSATRATFAGLEIPCEDVAEFEVVKAVEDQNGRKVELPLSIFEANNPELAKMSVTEEK</sequence>
<dbReference type="Pfam" id="PF18673">
    <property type="entry name" value="IrmA"/>
    <property type="match status" value="1"/>
</dbReference>
<organism evidence="2 3">
    <name type="scientific">Proteus terrae subsp. cibarius</name>
    <dbReference type="NCBI Taxonomy" id="626774"/>
    <lineage>
        <taxon>Bacteria</taxon>
        <taxon>Pseudomonadati</taxon>
        <taxon>Pseudomonadota</taxon>
        <taxon>Gammaproteobacteria</taxon>
        <taxon>Enterobacterales</taxon>
        <taxon>Morganellaceae</taxon>
        <taxon>Proteus</taxon>
    </lineage>
</organism>
<dbReference type="Proteomes" id="UP000612266">
    <property type="component" value="Unassembled WGS sequence"/>
</dbReference>
<gene>
    <name evidence="2" type="ORF">I4901_01645</name>
</gene>
<keyword evidence="1" id="KW-0732">Signal</keyword>
<dbReference type="InterPro" id="IPR040755">
    <property type="entry name" value="IrmA"/>
</dbReference>
<protein>
    <submittedName>
        <fullName evidence="2">Uncharacterized protein</fullName>
    </submittedName>
</protein>
<evidence type="ECO:0000313" key="2">
    <source>
        <dbReference type="EMBL" id="MBG2913081.1"/>
    </source>
</evidence>
<dbReference type="RefSeq" id="WP_196563496.1">
    <property type="nucleotide sequence ID" value="NZ_JADSJR010000002.1"/>
</dbReference>
<dbReference type="EMBL" id="JADSJR010000002">
    <property type="protein sequence ID" value="MBG2913081.1"/>
    <property type="molecule type" value="Genomic_DNA"/>
</dbReference>
<dbReference type="AlphaFoldDB" id="A0A8I1BKL4"/>